<dbReference type="GO" id="GO:0016747">
    <property type="term" value="F:acyltransferase activity, transferring groups other than amino-acyl groups"/>
    <property type="evidence" value="ECO:0007669"/>
    <property type="project" value="InterPro"/>
</dbReference>
<feature type="domain" description="N-acetyltransferase" evidence="3">
    <location>
        <begin position="1"/>
        <end position="70"/>
    </location>
</feature>
<sequence>MAVRADARGRGIGKALLAAAGRLLEARGVSDCCVGAIAGNAGAIRLYASAGFRPAWAEMVRWTPGSKPKSSGMAQAKTQ</sequence>
<keyword evidence="5" id="KW-1185">Reference proteome</keyword>
<dbReference type="InterPro" id="IPR050680">
    <property type="entry name" value="YpeA/RimI_acetyltransf"/>
</dbReference>
<dbReference type="PROSITE" id="PS51186">
    <property type="entry name" value="GNAT"/>
    <property type="match status" value="1"/>
</dbReference>
<dbReference type="Pfam" id="PF13508">
    <property type="entry name" value="Acetyltransf_7"/>
    <property type="match status" value="1"/>
</dbReference>
<name>A0A7W6RW36_9PROT</name>
<proteinExistence type="predicted"/>
<evidence type="ECO:0000256" key="1">
    <source>
        <dbReference type="ARBA" id="ARBA00022679"/>
    </source>
</evidence>
<evidence type="ECO:0000256" key="2">
    <source>
        <dbReference type="ARBA" id="ARBA00023315"/>
    </source>
</evidence>
<dbReference type="Gene3D" id="3.40.630.30">
    <property type="match status" value="1"/>
</dbReference>
<evidence type="ECO:0000313" key="5">
    <source>
        <dbReference type="Proteomes" id="UP000555728"/>
    </source>
</evidence>
<organism evidence="4 5">
    <name type="scientific">Roseospira goensis</name>
    <dbReference type="NCBI Taxonomy" id="391922"/>
    <lineage>
        <taxon>Bacteria</taxon>
        <taxon>Pseudomonadati</taxon>
        <taxon>Pseudomonadota</taxon>
        <taxon>Alphaproteobacteria</taxon>
        <taxon>Rhodospirillales</taxon>
        <taxon>Rhodospirillaceae</taxon>
        <taxon>Roseospira</taxon>
    </lineage>
</organism>
<dbReference type="InterPro" id="IPR016181">
    <property type="entry name" value="Acyl_CoA_acyltransferase"/>
</dbReference>
<keyword evidence="1 4" id="KW-0808">Transferase</keyword>
<accession>A0A7W6RW36</accession>
<dbReference type="EMBL" id="JACIGI010000001">
    <property type="protein sequence ID" value="MBB4284316.1"/>
    <property type="molecule type" value="Genomic_DNA"/>
</dbReference>
<dbReference type="InterPro" id="IPR000182">
    <property type="entry name" value="GNAT_dom"/>
</dbReference>
<evidence type="ECO:0000259" key="3">
    <source>
        <dbReference type="PROSITE" id="PS51186"/>
    </source>
</evidence>
<protein>
    <submittedName>
        <fullName evidence="4">GNAT superfamily N-acetyltransferase</fullName>
    </submittedName>
</protein>
<comment type="caution">
    <text evidence="4">The sequence shown here is derived from an EMBL/GenBank/DDBJ whole genome shotgun (WGS) entry which is preliminary data.</text>
</comment>
<dbReference type="Proteomes" id="UP000555728">
    <property type="component" value="Unassembled WGS sequence"/>
</dbReference>
<dbReference type="PANTHER" id="PTHR43420">
    <property type="entry name" value="ACETYLTRANSFERASE"/>
    <property type="match status" value="1"/>
</dbReference>
<dbReference type="SUPFAM" id="SSF55729">
    <property type="entry name" value="Acyl-CoA N-acyltransferases (Nat)"/>
    <property type="match status" value="1"/>
</dbReference>
<evidence type="ECO:0000313" key="4">
    <source>
        <dbReference type="EMBL" id="MBB4284316.1"/>
    </source>
</evidence>
<reference evidence="4 5" key="1">
    <citation type="submission" date="2020-08" db="EMBL/GenBank/DDBJ databases">
        <title>Genome sequencing of Purple Non-Sulfur Bacteria from various extreme environments.</title>
        <authorList>
            <person name="Mayer M."/>
        </authorList>
    </citation>
    <scope>NUCLEOTIDE SEQUENCE [LARGE SCALE GENOMIC DNA]</scope>
    <source>
        <strain evidence="4 5">JA135</strain>
    </source>
</reference>
<gene>
    <name evidence="4" type="ORF">GGD88_000022</name>
</gene>
<dbReference type="AlphaFoldDB" id="A0A7W6RW36"/>
<keyword evidence="2" id="KW-0012">Acyltransferase</keyword>